<reference evidence="1 2" key="1">
    <citation type="submission" date="2019-02" db="EMBL/GenBank/DDBJ databases">
        <title>Deep-cultivation of Planctomycetes and their phenomic and genomic characterization uncovers novel biology.</title>
        <authorList>
            <person name="Wiegand S."/>
            <person name="Jogler M."/>
            <person name="Boedeker C."/>
            <person name="Pinto D."/>
            <person name="Vollmers J."/>
            <person name="Rivas-Marin E."/>
            <person name="Kohn T."/>
            <person name="Peeters S.H."/>
            <person name="Heuer A."/>
            <person name="Rast P."/>
            <person name="Oberbeckmann S."/>
            <person name="Bunk B."/>
            <person name="Jeske O."/>
            <person name="Meyerdierks A."/>
            <person name="Storesund J.E."/>
            <person name="Kallscheuer N."/>
            <person name="Luecker S."/>
            <person name="Lage O.M."/>
            <person name="Pohl T."/>
            <person name="Merkel B.J."/>
            <person name="Hornburger P."/>
            <person name="Mueller R.-W."/>
            <person name="Bruemmer F."/>
            <person name="Labrenz M."/>
            <person name="Spormann A.M."/>
            <person name="Op den Camp H."/>
            <person name="Overmann J."/>
            <person name="Amann R."/>
            <person name="Jetten M.S.M."/>
            <person name="Mascher T."/>
            <person name="Medema M.H."/>
            <person name="Devos D.P."/>
            <person name="Kaster A.-K."/>
            <person name="Ovreas L."/>
            <person name="Rohde M."/>
            <person name="Galperin M.Y."/>
            <person name="Jogler C."/>
        </authorList>
    </citation>
    <scope>NUCLEOTIDE SEQUENCE [LARGE SCALE GENOMIC DNA]</scope>
    <source>
        <strain evidence="1 2">Pla110</strain>
    </source>
</reference>
<organism evidence="1 2">
    <name type="scientific">Polystyrenella longa</name>
    <dbReference type="NCBI Taxonomy" id="2528007"/>
    <lineage>
        <taxon>Bacteria</taxon>
        <taxon>Pseudomonadati</taxon>
        <taxon>Planctomycetota</taxon>
        <taxon>Planctomycetia</taxon>
        <taxon>Planctomycetales</taxon>
        <taxon>Planctomycetaceae</taxon>
        <taxon>Polystyrenella</taxon>
    </lineage>
</organism>
<proteinExistence type="predicted"/>
<name>A0A518CK09_9PLAN</name>
<accession>A0A518CK09</accession>
<protein>
    <submittedName>
        <fullName evidence="1">Uncharacterized protein</fullName>
    </submittedName>
</protein>
<dbReference type="PROSITE" id="PS51257">
    <property type="entry name" value="PROKAR_LIPOPROTEIN"/>
    <property type="match status" value="1"/>
</dbReference>
<dbReference type="AlphaFoldDB" id="A0A518CK09"/>
<evidence type="ECO:0000313" key="2">
    <source>
        <dbReference type="Proteomes" id="UP000317178"/>
    </source>
</evidence>
<sequence length="294" mass="33098">MPLGFRCNLTFLLCMVMLTVLTGCPMLQMNQSKTAADFFKSAENDRNIPETNFTTIDLEVVTVHRPVGDPLLGDQLWNEVDEMSALLDVEMRKSLEKNGIRVGVIGSTYPAALEEMLGLTTREKEAFGEEEYGFSKRPLTVRSGGEAEIVCSLAKRIEGIRIPMLDGDEVRDFPENSHCKLRVIPKRSQDGWIKLQVLPEIHHGERAMRPTGSTTGWDQKFSQKVLPIFSQRFEVELNVGEMVIITSDGDNPHSLGQHYFRSEQETGDMQRIILIRLASMNKSGAILKTTHMVE</sequence>
<dbReference type="EMBL" id="CP036281">
    <property type="protein sequence ID" value="QDU79561.1"/>
    <property type="molecule type" value="Genomic_DNA"/>
</dbReference>
<dbReference type="KEGG" id="plon:Pla110_12720"/>
<evidence type="ECO:0000313" key="1">
    <source>
        <dbReference type="EMBL" id="QDU79561.1"/>
    </source>
</evidence>
<keyword evidence="2" id="KW-1185">Reference proteome</keyword>
<dbReference type="Proteomes" id="UP000317178">
    <property type="component" value="Chromosome"/>
</dbReference>
<gene>
    <name evidence="1" type="ORF">Pla110_12720</name>
</gene>